<evidence type="ECO:0000256" key="1">
    <source>
        <dbReference type="ARBA" id="ARBA00022741"/>
    </source>
</evidence>
<evidence type="ECO:0000256" key="4">
    <source>
        <dbReference type="ARBA" id="ARBA00023027"/>
    </source>
</evidence>
<sequence>MQNISVEFKKPIKRQLLSIDLVNLAIARNRCMFRLLIRRMTTQVLDEATLFEQVRVQIVPDFSVKSHKGLAGRVGVVGGSEEYTGAPFYAAMSALRTGCDLAHVFCLPQAAPVIKAYSPDLIVHPLLGQPEKEKVAESIGPWLPRLHAVIIGPGLGRDDNVLEGVSHVIGLCREAAKPLVIDADGLWLATLRPDLIKDYPGPLVLTPNVVEYERLANAVGKGEGSIAAALGANTVVLRKGPSDLIEGAKGERVDCTAQGSWRRCGGQGDLLSGSIGTFLSWEVYQKLEGPQTGIRAAYAACKLVREMNRRAFLKNGRSMCATDMLMEVHGAFSEFFGQ</sequence>
<dbReference type="GO" id="GO:0047453">
    <property type="term" value="F:ATP-dependent NAD(P)H-hydrate dehydratase activity"/>
    <property type="evidence" value="ECO:0007669"/>
    <property type="project" value="UniProtKB-UniRule"/>
</dbReference>
<keyword evidence="2 7" id="KW-0067">ATP-binding</keyword>
<dbReference type="NCBIfam" id="TIGR00196">
    <property type="entry name" value="yjeF_cterm"/>
    <property type="match status" value="1"/>
</dbReference>
<feature type="binding site" evidence="7">
    <location>
        <begin position="239"/>
        <end position="243"/>
    </location>
    <ligand>
        <name>ATP</name>
        <dbReference type="ChEBI" id="CHEBI:30616"/>
    </ligand>
</feature>
<comment type="catalytic activity">
    <reaction evidence="6 7">
        <text>(6S)-NADPHX + ATP = ADP + phosphate + NADPH + H(+)</text>
        <dbReference type="Rhea" id="RHEA:32231"/>
        <dbReference type="ChEBI" id="CHEBI:15378"/>
        <dbReference type="ChEBI" id="CHEBI:30616"/>
        <dbReference type="ChEBI" id="CHEBI:43474"/>
        <dbReference type="ChEBI" id="CHEBI:57783"/>
        <dbReference type="ChEBI" id="CHEBI:64076"/>
        <dbReference type="ChEBI" id="CHEBI:456216"/>
        <dbReference type="EC" id="4.2.1.93"/>
    </reaction>
</comment>
<organism evidence="9 10">
    <name type="scientific">Cloeon dipterum</name>
    <dbReference type="NCBI Taxonomy" id="197152"/>
    <lineage>
        <taxon>Eukaryota</taxon>
        <taxon>Metazoa</taxon>
        <taxon>Ecdysozoa</taxon>
        <taxon>Arthropoda</taxon>
        <taxon>Hexapoda</taxon>
        <taxon>Insecta</taxon>
        <taxon>Pterygota</taxon>
        <taxon>Palaeoptera</taxon>
        <taxon>Ephemeroptera</taxon>
        <taxon>Pisciforma</taxon>
        <taxon>Baetidae</taxon>
        <taxon>Cloeon</taxon>
    </lineage>
</organism>
<evidence type="ECO:0000313" key="10">
    <source>
        <dbReference type="Proteomes" id="UP000494165"/>
    </source>
</evidence>
<dbReference type="HAMAP" id="MF_01965">
    <property type="entry name" value="NADHX_dehydratase"/>
    <property type="match status" value="1"/>
</dbReference>
<dbReference type="InterPro" id="IPR000631">
    <property type="entry name" value="CARKD"/>
</dbReference>
<evidence type="ECO:0000256" key="2">
    <source>
        <dbReference type="ARBA" id="ARBA00022840"/>
    </source>
</evidence>
<comment type="similarity">
    <text evidence="7">Belongs to the NnrD/CARKD family.</text>
</comment>
<dbReference type="EMBL" id="CADEPI010000411">
    <property type="protein sequence ID" value="CAB3385420.1"/>
    <property type="molecule type" value="Genomic_DNA"/>
</dbReference>
<comment type="function">
    <text evidence="7">Catalyzes the dehydration of the S-form of NAD(P)HX at the expense of ATP, which is converted to ADP. Together with NAD(P)HX epimerase, which catalyzes the epimerization of the S- and R-forms, the enzyme allows the repair of both epimers of NAD(P)HX, a damaged form of NAD(P)H that is a result of enzymatic or heat-dependent hydration.</text>
</comment>
<evidence type="ECO:0000259" key="8">
    <source>
        <dbReference type="PROSITE" id="PS51383"/>
    </source>
</evidence>
<dbReference type="PROSITE" id="PS51383">
    <property type="entry name" value="YJEF_C_3"/>
    <property type="match status" value="1"/>
</dbReference>
<dbReference type="OrthoDB" id="8110916at2759"/>
<dbReference type="AlphaFoldDB" id="A0A8S1DSC8"/>
<feature type="domain" description="YjeF C-terminal" evidence="8">
    <location>
        <begin position="51"/>
        <end position="335"/>
    </location>
</feature>
<keyword evidence="1 7" id="KW-0547">Nucleotide-binding</keyword>
<dbReference type="Pfam" id="PF01256">
    <property type="entry name" value="Carb_kinase"/>
    <property type="match status" value="1"/>
</dbReference>
<evidence type="ECO:0000256" key="5">
    <source>
        <dbReference type="ARBA" id="ARBA00023239"/>
    </source>
</evidence>
<dbReference type="Proteomes" id="UP000494165">
    <property type="component" value="Unassembled WGS sequence"/>
</dbReference>
<dbReference type="Gene3D" id="3.40.1190.20">
    <property type="match status" value="1"/>
</dbReference>
<keyword evidence="4 7" id="KW-0520">NAD</keyword>
<feature type="binding site" evidence="7">
    <location>
        <position position="269"/>
    </location>
    <ligand>
        <name>(6S)-NADPHX</name>
        <dbReference type="ChEBI" id="CHEBI:64076"/>
    </ligand>
</feature>
<dbReference type="EC" id="4.2.1.93" evidence="7"/>
<dbReference type="GO" id="GO:0005524">
    <property type="term" value="F:ATP binding"/>
    <property type="evidence" value="ECO:0007669"/>
    <property type="project" value="UniProtKB-KW"/>
</dbReference>
<dbReference type="PANTHER" id="PTHR12592">
    <property type="entry name" value="ATP-DEPENDENT (S)-NAD(P)H-HYDRATE DEHYDRATASE FAMILY MEMBER"/>
    <property type="match status" value="1"/>
</dbReference>
<protein>
    <recommendedName>
        <fullName evidence="7">ATP-dependent (S)-NAD(P)H-hydrate dehydratase</fullName>
        <ecNumber evidence="7">4.2.1.93</ecNumber>
    </recommendedName>
    <alternativeName>
        <fullName evidence="7">ATP-dependent NAD(P)HX dehydratase</fullName>
    </alternativeName>
</protein>
<proteinExistence type="inferred from homology"/>
<dbReference type="GO" id="GO:0110051">
    <property type="term" value="P:metabolite repair"/>
    <property type="evidence" value="ECO:0007669"/>
    <property type="project" value="TreeGrafter"/>
</dbReference>
<dbReference type="SUPFAM" id="SSF53613">
    <property type="entry name" value="Ribokinase-like"/>
    <property type="match status" value="1"/>
</dbReference>
<feature type="binding site" evidence="7">
    <location>
        <begin position="259"/>
        <end position="268"/>
    </location>
    <ligand>
        <name>ATP</name>
        <dbReference type="ChEBI" id="CHEBI:30616"/>
    </ligand>
</feature>
<reference evidence="9 10" key="1">
    <citation type="submission" date="2020-04" db="EMBL/GenBank/DDBJ databases">
        <authorList>
            <person name="Alioto T."/>
            <person name="Alioto T."/>
            <person name="Gomez Garrido J."/>
        </authorList>
    </citation>
    <scope>NUCLEOTIDE SEQUENCE [LARGE SCALE GENOMIC DNA]</scope>
</reference>
<feature type="binding site" evidence="7">
    <location>
        <position position="154"/>
    </location>
    <ligand>
        <name>(6S)-NADPHX</name>
        <dbReference type="ChEBI" id="CHEBI:64076"/>
    </ligand>
</feature>
<evidence type="ECO:0000256" key="7">
    <source>
        <dbReference type="HAMAP-Rule" id="MF_03157"/>
    </source>
</evidence>
<accession>A0A8S1DSC8</accession>
<dbReference type="CDD" id="cd01171">
    <property type="entry name" value="YXKO-related"/>
    <property type="match status" value="1"/>
</dbReference>
<keyword evidence="5 7" id="KW-0456">Lyase</keyword>
<gene>
    <name evidence="9" type="ORF">CLODIP_2_CD01668</name>
</gene>
<keyword evidence="7" id="KW-0597">Phosphoprotein</keyword>
<evidence type="ECO:0000256" key="6">
    <source>
        <dbReference type="ARBA" id="ARBA00047472"/>
    </source>
</evidence>
<name>A0A8S1DSC8_9INSE</name>
<keyword evidence="3" id="KW-0521">NADP</keyword>
<comment type="caution">
    <text evidence="9">The sequence shown here is derived from an EMBL/GenBank/DDBJ whole genome shotgun (WGS) entry which is preliminary data.</text>
</comment>
<dbReference type="InterPro" id="IPR029056">
    <property type="entry name" value="Ribokinase-like"/>
</dbReference>
<keyword evidence="10" id="KW-1185">Reference proteome</keyword>
<dbReference type="PANTHER" id="PTHR12592:SF0">
    <property type="entry name" value="ATP-DEPENDENT (S)-NAD(P)H-HYDRATE DEHYDRATASE"/>
    <property type="match status" value="1"/>
</dbReference>
<comment type="catalytic activity">
    <reaction evidence="7">
        <text>(6S)-NADHX + ATP = ADP + phosphate + NADH + H(+)</text>
        <dbReference type="Rhea" id="RHEA:19017"/>
        <dbReference type="ChEBI" id="CHEBI:15378"/>
        <dbReference type="ChEBI" id="CHEBI:30616"/>
        <dbReference type="ChEBI" id="CHEBI:43474"/>
        <dbReference type="ChEBI" id="CHEBI:57945"/>
        <dbReference type="ChEBI" id="CHEBI:64074"/>
        <dbReference type="ChEBI" id="CHEBI:456216"/>
        <dbReference type="EC" id="4.2.1.93"/>
    </reaction>
</comment>
<feature type="binding site" evidence="7">
    <location>
        <begin position="208"/>
        <end position="214"/>
    </location>
    <ligand>
        <name>(6S)-NADPHX</name>
        <dbReference type="ChEBI" id="CHEBI:64076"/>
    </ligand>
</feature>
<comment type="cofactor">
    <cofactor evidence="7">
        <name>Mg(2+)</name>
        <dbReference type="ChEBI" id="CHEBI:18420"/>
    </cofactor>
</comment>
<evidence type="ECO:0000256" key="3">
    <source>
        <dbReference type="ARBA" id="ARBA00022857"/>
    </source>
</evidence>
<evidence type="ECO:0000313" key="9">
    <source>
        <dbReference type="EMBL" id="CAB3385420.1"/>
    </source>
</evidence>
<dbReference type="GO" id="GO:0046496">
    <property type="term" value="P:nicotinamide nucleotide metabolic process"/>
    <property type="evidence" value="ECO:0007669"/>
    <property type="project" value="UniProtKB-UniRule"/>
</dbReference>